<evidence type="ECO:0000256" key="2">
    <source>
        <dbReference type="ARBA" id="ARBA00023276"/>
    </source>
</evidence>
<feature type="chain" id="PRO_5041687270" evidence="3">
    <location>
        <begin position="20"/>
        <end position="325"/>
    </location>
</feature>
<evidence type="ECO:0000313" key="5">
    <source>
        <dbReference type="EMBL" id="WIT12600.1"/>
    </source>
</evidence>
<evidence type="ECO:0000256" key="3">
    <source>
        <dbReference type="SAM" id="SignalP"/>
    </source>
</evidence>
<keyword evidence="1" id="KW-0602">Photosynthesis</keyword>
<dbReference type="PANTHER" id="PTHR47199">
    <property type="entry name" value="PHOTOSYSTEM II STABILITY/ASSEMBLY FACTOR HCF136, CHLOROPLASTIC"/>
    <property type="match status" value="1"/>
</dbReference>
<evidence type="ECO:0000313" key="6">
    <source>
        <dbReference type="Proteomes" id="UP001177769"/>
    </source>
</evidence>
<organism evidence="5 6">
    <name type="scientific">Paucibacter sediminis</name>
    <dbReference type="NCBI Taxonomy" id="3019553"/>
    <lineage>
        <taxon>Bacteria</taxon>
        <taxon>Pseudomonadati</taxon>
        <taxon>Pseudomonadota</taxon>
        <taxon>Betaproteobacteria</taxon>
        <taxon>Burkholderiales</taxon>
        <taxon>Sphaerotilaceae</taxon>
        <taxon>Roseateles</taxon>
    </lineage>
</organism>
<dbReference type="SUPFAM" id="SSF110296">
    <property type="entry name" value="Oligoxyloglucan reducing end-specific cellobiohydrolase"/>
    <property type="match status" value="1"/>
</dbReference>
<dbReference type="KEGG" id="pais:PFX98_03040"/>
<keyword evidence="3" id="KW-0732">Signal</keyword>
<proteinExistence type="predicted"/>
<sequence length="325" mass="34146">MMKTLCKRAATLLLGLALAVDGRAVTLQPAERVAHASQAPMLAAAWAGAQKKRAVAVGAHGVVLLSDDHGASWRQARTVPVDVTLTGVAFANEREGWAVGHAGVVLHSADGGDSWTLQRSAPQEDRPLFAVHFFDREHGVAVGLWSLVLLTRDGGRHWQAQELPAPPGAKRADLNLYGLFAGPDGTLYAAAEKGYLLHSADGGQQWSYLATGYRGSFWAGAALADGVLLAGGLRGALYRSADAGRSWGRIEAGTNTSIAGLVRLGERGALAVSQDGQLLRSDDAGASFHPQAQPQRPRLAALLADDANRAPLLFSNQGPLPIDSH</sequence>
<dbReference type="InterPro" id="IPR028203">
    <property type="entry name" value="PSII_CF48-like_dom"/>
</dbReference>
<keyword evidence="6" id="KW-1185">Reference proteome</keyword>
<dbReference type="PANTHER" id="PTHR47199:SF2">
    <property type="entry name" value="PHOTOSYSTEM II STABILITY_ASSEMBLY FACTOR HCF136, CHLOROPLASTIC"/>
    <property type="match status" value="1"/>
</dbReference>
<keyword evidence="2" id="KW-0604">Photosystem II</keyword>
<dbReference type="Proteomes" id="UP001177769">
    <property type="component" value="Chromosome"/>
</dbReference>
<evidence type="ECO:0000259" key="4">
    <source>
        <dbReference type="Pfam" id="PF14870"/>
    </source>
</evidence>
<feature type="domain" description="Photosynthesis system II assembly factor Ycf48/Hcf136-like" evidence="4">
    <location>
        <begin position="50"/>
        <end position="116"/>
    </location>
</feature>
<dbReference type="EMBL" id="CP116346">
    <property type="protein sequence ID" value="WIT12600.1"/>
    <property type="molecule type" value="Genomic_DNA"/>
</dbReference>
<accession>A0AA95NCF4</accession>
<dbReference type="RefSeq" id="WP_285233698.1">
    <property type="nucleotide sequence ID" value="NZ_CP116346.1"/>
</dbReference>
<dbReference type="CDD" id="cd15482">
    <property type="entry name" value="Sialidase_non-viral"/>
    <property type="match status" value="1"/>
</dbReference>
<feature type="domain" description="Photosynthesis system II assembly factor Ycf48/Hcf136-like" evidence="4">
    <location>
        <begin position="127"/>
        <end position="284"/>
    </location>
</feature>
<dbReference type="GO" id="GO:0009523">
    <property type="term" value="C:photosystem II"/>
    <property type="evidence" value="ECO:0007669"/>
    <property type="project" value="UniProtKB-KW"/>
</dbReference>
<dbReference type="Pfam" id="PF14870">
    <property type="entry name" value="PSII_BNR"/>
    <property type="match status" value="2"/>
</dbReference>
<name>A0AA95NCF4_9BURK</name>
<gene>
    <name evidence="5" type="ORF">PFX98_03040</name>
</gene>
<dbReference type="AlphaFoldDB" id="A0AA95NCF4"/>
<dbReference type="InterPro" id="IPR015943">
    <property type="entry name" value="WD40/YVTN_repeat-like_dom_sf"/>
</dbReference>
<evidence type="ECO:0000256" key="1">
    <source>
        <dbReference type="ARBA" id="ARBA00022531"/>
    </source>
</evidence>
<reference evidence="5" key="1">
    <citation type="submission" date="2023-01" db="EMBL/GenBank/DDBJ databases">
        <title>Whole genome sequence of Paucibacter sp. S2-9 isolated from pond sediment.</title>
        <authorList>
            <person name="Jung J.Y."/>
        </authorList>
    </citation>
    <scope>NUCLEOTIDE SEQUENCE</scope>
    <source>
        <strain evidence="5">S2-9</strain>
    </source>
</reference>
<dbReference type="Gene3D" id="2.130.10.10">
    <property type="entry name" value="YVTN repeat-like/Quinoprotein amine dehydrogenase"/>
    <property type="match status" value="1"/>
</dbReference>
<protein>
    <submittedName>
        <fullName evidence="5">YCF48-related protein</fullName>
    </submittedName>
</protein>
<dbReference type="GO" id="GO:0015979">
    <property type="term" value="P:photosynthesis"/>
    <property type="evidence" value="ECO:0007669"/>
    <property type="project" value="UniProtKB-KW"/>
</dbReference>
<feature type="signal peptide" evidence="3">
    <location>
        <begin position="1"/>
        <end position="19"/>
    </location>
</feature>